<accession>A0AAJ5BCV5</accession>
<proteinExistence type="predicted"/>
<evidence type="ECO:0000313" key="2">
    <source>
        <dbReference type="EMBL" id="SEQ24206.1"/>
    </source>
</evidence>
<dbReference type="RefSeq" id="WP_041891338.1">
    <property type="nucleotide sequence ID" value="NZ_CP010817.1"/>
</dbReference>
<dbReference type="PANTHER" id="PTHR43162">
    <property type="match status" value="1"/>
</dbReference>
<comment type="caution">
    <text evidence="2">The sequence shown here is derived from an EMBL/GenBank/DDBJ whole genome shotgun (WGS) entry which is preliminary data.</text>
</comment>
<dbReference type="InterPro" id="IPR051604">
    <property type="entry name" value="Ergot_Alk_Oxidoreductase"/>
</dbReference>
<dbReference type="Gene3D" id="3.90.25.10">
    <property type="entry name" value="UDP-galactose 4-epimerase, domain 1"/>
    <property type="match status" value="1"/>
</dbReference>
<evidence type="ECO:0000259" key="1">
    <source>
        <dbReference type="Pfam" id="PF05368"/>
    </source>
</evidence>
<dbReference type="KEGG" id="mpw:MPR_1652"/>
<evidence type="ECO:0000313" key="3">
    <source>
        <dbReference type="Proteomes" id="UP000183496"/>
    </source>
</evidence>
<keyword evidence="3" id="KW-1185">Reference proteome</keyword>
<dbReference type="SUPFAM" id="SSF51735">
    <property type="entry name" value="NAD(P)-binding Rossmann-fold domains"/>
    <property type="match status" value="1"/>
</dbReference>
<reference evidence="2 3" key="1">
    <citation type="submission" date="2016-10" db="EMBL/GenBank/DDBJ databases">
        <authorList>
            <person name="Varghese N."/>
            <person name="Submissions S."/>
        </authorList>
    </citation>
    <scope>NUCLEOTIDE SEQUENCE [LARGE SCALE GENOMIC DNA]</scope>
    <source>
        <strain evidence="3">DSM 19823 / KCTC 23066 / CCTCC M 208030 / D25</strain>
    </source>
</reference>
<protein>
    <submittedName>
        <fullName evidence="2">Uncharacterized conserved protein YbjT, contains NAD(P)-binding and DUF2867 domains</fullName>
    </submittedName>
</protein>
<gene>
    <name evidence="2" type="ORF">SAMN04488089_102149</name>
</gene>
<dbReference type="InterPro" id="IPR008030">
    <property type="entry name" value="NmrA-like"/>
</dbReference>
<sequence>MIEKNKDKVLIIGATGQVGSRIINTLLANKANVNIVAAIRSEQQKESFESRQIDTVFIDLDDPSTHLNALEGIDTLFLLTGYTVNMLKQSKTILDNAKKAGVRNVVHLGACGRDDTAVGHWAWHQMVERYIEWHGFTFTHLRPEAFMQNILSYGGKSTAEKGILNAYLADARQSWVDVDDIALVAAKVIESPAKHAGQTYRLGYDAKNYAEIAELITNIVGKPYEYIALPPVDFLQDMINAGAEMSYMTCVYEHWKLYADGLIPGADDVFDNFYAITGKQPTKWPEFIAKHKEQLSY</sequence>
<feature type="domain" description="NmrA-like" evidence="1">
    <location>
        <begin position="6"/>
        <end position="287"/>
    </location>
</feature>
<name>A0AAJ5BCV5_MYRPR</name>
<organism evidence="2 3">
    <name type="scientific">Myroides profundi</name>
    <dbReference type="NCBI Taxonomy" id="480520"/>
    <lineage>
        <taxon>Bacteria</taxon>
        <taxon>Pseudomonadati</taxon>
        <taxon>Bacteroidota</taxon>
        <taxon>Flavobacteriia</taxon>
        <taxon>Flavobacteriales</taxon>
        <taxon>Flavobacteriaceae</taxon>
        <taxon>Myroides</taxon>
    </lineage>
</organism>
<dbReference type="Pfam" id="PF05368">
    <property type="entry name" value="NmrA"/>
    <property type="match status" value="1"/>
</dbReference>
<dbReference type="AlphaFoldDB" id="A0AAJ5BCV5"/>
<dbReference type="InterPro" id="IPR036291">
    <property type="entry name" value="NAD(P)-bd_dom_sf"/>
</dbReference>
<dbReference type="PANTHER" id="PTHR43162:SF1">
    <property type="entry name" value="PRESTALK A DIFFERENTIATION PROTEIN A"/>
    <property type="match status" value="1"/>
</dbReference>
<dbReference type="EMBL" id="FOFY01000002">
    <property type="protein sequence ID" value="SEQ24206.1"/>
    <property type="molecule type" value="Genomic_DNA"/>
</dbReference>
<dbReference type="Gene3D" id="3.40.50.720">
    <property type="entry name" value="NAD(P)-binding Rossmann-like Domain"/>
    <property type="match status" value="1"/>
</dbReference>
<dbReference type="Proteomes" id="UP000183496">
    <property type="component" value="Unassembled WGS sequence"/>
</dbReference>